<feature type="compositionally biased region" description="Acidic residues" evidence="1">
    <location>
        <begin position="466"/>
        <end position="479"/>
    </location>
</feature>
<dbReference type="SMART" id="SM00635">
    <property type="entry name" value="BID_2"/>
    <property type="match status" value="3"/>
</dbReference>
<dbReference type="InterPro" id="IPR003343">
    <property type="entry name" value="Big_2"/>
</dbReference>
<dbReference type="AlphaFoldDB" id="A0A4P8XTV0"/>
<dbReference type="Proteomes" id="UP000301475">
    <property type="component" value="Chromosome"/>
</dbReference>
<feature type="domain" description="BIG2" evidence="3">
    <location>
        <begin position="593"/>
        <end position="670"/>
    </location>
</feature>
<dbReference type="Pfam" id="PF02368">
    <property type="entry name" value="Big_2"/>
    <property type="match status" value="3"/>
</dbReference>
<proteinExistence type="predicted"/>
<organism evidence="4 5">
    <name type="scientific">Ruminococcus bovis</name>
    <dbReference type="NCBI Taxonomy" id="2564099"/>
    <lineage>
        <taxon>Bacteria</taxon>
        <taxon>Bacillati</taxon>
        <taxon>Bacillota</taxon>
        <taxon>Clostridia</taxon>
        <taxon>Eubacteriales</taxon>
        <taxon>Oscillospiraceae</taxon>
        <taxon>Ruminococcus</taxon>
    </lineage>
</organism>
<evidence type="ECO:0000256" key="1">
    <source>
        <dbReference type="SAM" id="MobiDB-lite"/>
    </source>
</evidence>
<evidence type="ECO:0000259" key="3">
    <source>
        <dbReference type="SMART" id="SM00635"/>
    </source>
</evidence>
<gene>
    <name evidence="4" type="ORF">E5Z56_03285</name>
</gene>
<dbReference type="InterPro" id="IPR026906">
    <property type="entry name" value="LRR_5"/>
</dbReference>
<feature type="compositionally biased region" description="Low complexity" evidence="1">
    <location>
        <begin position="432"/>
        <end position="465"/>
    </location>
</feature>
<evidence type="ECO:0000256" key="2">
    <source>
        <dbReference type="SAM" id="SignalP"/>
    </source>
</evidence>
<dbReference type="SUPFAM" id="SSF52058">
    <property type="entry name" value="L domain-like"/>
    <property type="match status" value="1"/>
</dbReference>
<keyword evidence="2" id="KW-0732">Signal</keyword>
<feature type="region of interest" description="Disordered" evidence="1">
    <location>
        <begin position="432"/>
        <end position="487"/>
    </location>
</feature>
<dbReference type="OrthoDB" id="1813891at2"/>
<keyword evidence="5" id="KW-1185">Reference proteome</keyword>
<dbReference type="InterPro" id="IPR008964">
    <property type="entry name" value="Invasin/intimin_cell_adhesion"/>
</dbReference>
<dbReference type="KEGG" id="ruj:E5Z56_03285"/>
<dbReference type="InterPro" id="IPR032675">
    <property type="entry name" value="LRR_dom_sf"/>
</dbReference>
<sequence>MKSVSKVTSFMLAFLLCVSMFSIAPTVSAKNINIEKSSGEESKSGNFYYYVDDDTNNATITQYLGNSKSLTIPSTIDGYKVTKVESLAKIENDDEVINTTLETLNIGNNVQIIGSYGVTNFTKLKTVNIKSSVKVVENFAFDGCNALTKINIDNGLKVVYGDGFSNIKNLKSISIPNSVNRVGANAFGYMYDDDTNKYSRVSDFTISGYTGSNVEKYANNCNFPFTSLGTYKKSADDVDYLYTLQDDKVSLITYLGSGGQVTVPEEIGGNVVAYNTTNEVFSENQFRNSLGKFNGNFDYVTAIGFPSMWDCYGNISLSDTPKLSEITITNTEYNFDDEVSENKPFGYSYVFDDDGVVTEFIKYDNFVIKGYYGSTAQQYAEENDFTFVPIETDNTIPVVPTDSVTETTVNNTIEETSTVESNFTEPSSVEVTTVSNNENNNNIKTPTDNTETTEPNNNEVTIPTEDNSDIEEPTNDYDIEPSSRYVDYPTEPEMEETTYTLPKVKDTNVYVKKIMLNKTKATVLSDKSVKLVARVYPKNANNKKLLWTSSNKRIATVEKGVVVGLRKGTVKITAKSTDGSKLSAQCVVTVKQAVKTIKLNKTLITGSKGTKVILKAKVTPTKADNRIVKWQSSNKKIATLNKKGVVTVKGKGCAVIKCTSGDGSGVYSKSVVSNSGKAKSIKLNKKSVKISAGLGLKLKATVKGSCKEVLWKSSNNKVATVTDNGIVKGIENGKAVISAETVDGSKKVAKCTVTVTGHNYGEWTVSVAPTCQDEGVETRVCKSCKKIQERTLDTVDHNWQKFYTVDEEPTCTDIGVAYIYCDDCDETCDTYYIPATEHCFGASEIIDYADCETDGLVVRMCKYCDETEEIVIPALGHCWTDEKVVDLEPTNNSYGQKSYHCLYCDATSGEEIIPPLN</sequence>
<feature type="domain" description="BIG2" evidence="3">
    <location>
        <begin position="510"/>
        <end position="586"/>
    </location>
</feature>
<dbReference type="Gene3D" id="2.60.40.1080">
    <property type="match status" value="3"/>
</dbReference>
<dbReference type="EMBL" id="CP039381">
    <property type="protein sequence ID" value="QCT06435.1"/>
    <property type="molecule type" value="Genomic_DNA"/>
</dbReference>
<feature type="signal peptide" evidence="2">
    <location>
        <begin position="1"/>
        <end position="24"/>
    </location>
</feature>
<feature type="domain" description="BIG2" evidence="3">
    <location>
        <begin position="677"/>
        <end position="752"/>
    </location>
</feature>
<accession>A0A4P8XTV0</accession>
<reference evidence="4 5" key="1">
    <citation type="submission" date="2019-04" db="EMBL/GenBank/DDBJ databases">
        <authorList>
            <person name="Embree M."/>
            <person name="Gaffney J.R."/>
        </authorList>
    </citation>
    <scope>NUCLEOTIDE SEQUENCE [LARGE SCALE GENOMIC DNA]</scope>
    <source>
        <strain evidence="4 5">JE7A12</strain>
    </source>
</reference>
<evidence type="ECO:0000313" key="4">
    <source>
        <dbReference type="EMBL" id="QCT06435.1"/>
    </source>
</evidence>
<dbReference type="Gene3D" id="3.80.10.10">
    <property type="entry name" value="Ribonuclease Inhibitor"/>
    <property type="match status" value="1"/>
</dbReference>
<dbReference type="RefSeq" id="WP_138156511.1">
    <property type="nucleotide sequence ID" value="NZ_CP039381.1"/>
</dbReference>
<name>A0A4P8XTV0_9FIRM</name>
<evidence type="ECO:0000313" key="5">
    <source>
        <dbReference type="Proteomes" id="UP000301475"/>
    </source>
</evidence>
<dbReference type="SUPFAM" id="SSF49373">
    <property type="entry name" value="Invasin/intimin cell-adhesion fragments"/>
    <property type="match status" value="3"/>
</dbReference>
<dbReference type="Pfam" id="PF13306">
    <property type="entry name" value="LRR_5"/>
    <property type="match status" value="1"/>
</dbReference>
<feature type="chain" id="PRO_5039290887" description="BIG2 domain-containing protein" evidence="2">
    <location>
        <begin position="25"/>
        <end position="917"/>
    </location>
</feature>
<protein>
    <recommendedName>
        <fullName evidence="3">BIG2 domain-containing protein</fullName>
    </recommendedName>
</protein>